<proteinExistence type="predicted"/>
<dbReference type="AlphaFoldDB" id="A0A5K8A6W8"/>
<dbReference type="Proteomes" id="UP000422108">
    <property type="component" value="Chromosome"/>
</dbReference>
<gene>
    <name evidence="1" type="ORF">DSCOOX_12940</name>
</gene>
<name>A0A5K8A6W8_9BACT</name>
<dbReference type="EMBL" id="AP021879">
    <property type="protein sequence ID" value="BBO88114.1"/>
    <property type="molecule type" value="Genomic_DNA"/>
</dbReference>
<keyword evidence="2" id="KW-1185">Reference proteome</keyword>
<reference evidence="1 2" key="1">
    <citation type="submission" date="2019-11" db="EMBL/GenBank/DDBJ databases">
        <title>Comparative genomics of hydrocarbon-degrading Desulfosarcina strains.</title>
        <authorList>
            <person name="Watanabe M."/>
            <person name="Kojima H."/>
            <person name="Fukui M."/>
        </authorList>
    </citation>
    <scope>NUCLEOTIDE SEQUENCE [LARGE SCALE GENOMIC DNA]</scope>
    <source>
        <strain evidence="2">oXyS1</strain>
    </source>
</reference>
<evidence type="ECO:0000313" key="2">
    <source>
        <dbReference type="Proteomes" id="UP000422108"/>
    </source>
</evidence>
<evidence type="ECO:0000313" key="1">
    <source>
        <dbReference type="EMBL" id="BBO88114.1"/>
    </source>
</evidence>
<accession>A0A5K8A6W8</accession>
<organism evidence="1 2">
    <name type="scientific">Desulfosarcina ovata subsp. ovata</name>
    <dbReference type="NCBI Taxonomy" id="2752305"/>
    <lineage>
        <taxon>Bacteria</taxon>
        <taxon>Pseudomonadati</taxon>
        <taxon>Thermodesulfobacteriota</taxon>
        <taxon>Desulfobacteria</taxon>
        <taxon>Desulfobacterales</taxon>
        <taxon>Desulfosarcinaceae</taxon>
        <taxon>Desulfosarcina</taxon>
    </lineage>
</organism>
<sequence length="69" mass="8250">MLNRDNYLKNNKYYGTKLPDEQLSITCNHMAKFAVLALHNYRYRTLRASEINRSTRLLVFWRALKANQT</sequence>
<protein>
    <submittedName>
        <fullName evidence="1">Uncharacterized protein</fullName>
    </submittedName>
</protein>